<feature type="domain" description="UspA" evidence="2">
    <location>
        <begin position="157"/>
        <end position="279"/>
    </location>
</feature>
<dbReference type="OrthoDB" id="9804721at2"/>
<dbReference type="PANTHER" id="PTHR46268:SF15">
    <property type="entry name" value="UNIVERSAL STRESS PROTEIN HP_0031"/>
    <property type="match status" value="1"/>
</dbReference>
<reference evidence="3 4" key="1">
    <citation type="submission" date="2018-08" db="EMBL/GenBank/DDBJ databases">
        <title>Genomic Encyclopedia of Archaeal and Bacterial Type Strains, Phase II (KMG-II): from individual species to whole genera.</title>
        <authorList>
            <person name="Goeker M."/>
        </authorList>
    </citation>
    <scope>NUCLEOTIDE SEQUENCE [LARGE SCALE GENOMIC DNA]</scope>
    <source>
        <strain evidence="3 4">DSM 5002</strain>
    </source>
</reference>
<dbReference type="EMBL" id="QXDF01000001">
    <property type="protein sequence ID" value="RIA56318.1"/>
    <property type="molecule type" value="Genomic_DNA"/>
</dbReference>
<dbReference type="RefSeq" id="WP_119061122.1">
    <property type="nucleotide sequence ID" value="NZ_QXDF01000001.1"/>
</dbReference>
<dbReference type="Gene3D" id="3.40.50.12370">
    <property type="match status" value="1"/>
</dbReference>
<dbReference type="InterPro" id="IPR006016">
    <property type="entry name" value="UspA"/>
</dbReference>
<comment type="similarity">
    <text evidence="1">Belongs to the universal stress protein A family.</text>
</comment>
<evidence type="ECO:0000313" key="3">
    <source>
        <dbReference type="EMBL" id="RIA56318.1"/>
    </source>
</evidence>
<dbReference type="SUPFAM" id="SSF52402">
    <property type="entry name" value="Adenine nucleotide alpha hydrolases-like"/>
    <property type="match status" value="2"/>
</dbReference>
<proteinExistence type="inferred from homology"/>
<evidence type="ECO:0000256" key="1">
    <source>
        <dbReference type="ARBA" id="ARBA00008791"/>
    </source>
</evidence>
<evidence type="ECO:0000313" key="4">
    <source>
        <dbReference type="Proteomes" id="UP000266273"/>
    </source>
</evidence>
<dbReference type="Pfam" id="PF00582">
    <property type="entry name" value="Usp"/>
    <property type="match status" value="1"/>
</dbReference>
<protein>
    <submittedName>
        <fullName evidence="3">Universal stress protein family protein</fullName>
    </submittedName>
</protein>
<sequence>MNLKTVLAYLPSEELAEPVLKGAVALAKAHEAHVVGLHLEASYYPAYGEVAIAMPPDVIEQMRKPLRERAKKLEESFKKRMAEENISSEWRSGTTEYSTLPGRIVEEAVSADMVLCPQVEPENVDVTTLDLPERLILEGGRPVLVVPPEKDVQIPPKRVLIAWNNSPQSARAVFDSLDLMKDAEAITVLTLAGNADERRAAEEHANNLAANLGRHGLKSKVEAVEIGNTSASDYLASRVDEDGADLMVMGCYGHSRFRELVFGGVTRDMLGGIKVPTVMSH</sequence>
<organism evidence="3 4">
    <name type="scientific">Dichotomicrobium thermohalophilum</name>
    <dbReference type="NCBI Taxonomy" id="933063"/>
    <lineage>
        <taxon>Bacteria</taxon>
        <taxon>Pseudomonadati</taxon>
        <taxon>Pseudomonadota</taxon>
        <taxon>Alphaproteobacteria</taxon>
        <taxon>Hyphomicrobiales</taxon>
        <taxon>Hyphomicrobiaceae</taxon>
        <taxon>Dichotomicrobium</taxon>
    </lineage>
</organism>
<accession>A0A397Q5I8</accession>
<keyword evidence="4" id="KW-1185">Reference proteome</keyword>
<dbReference type="PRINTS" id="PR01438">
    <property type="entry name" value="UNVRSLSTRESS"/>
</dbReference>
<name>A0A397Q5I8_9HYPH</name>
<gene>
    <name evidence="3" type="ORF">BXY53_1421</name>
</gene>
<comment type="caution">
    <text evidence="3">The sequence shown here is derived from an EMBL/GenBank/DDBJ whole genome shotgun (WGS) entry which is preliminary data.</text>
</comment>
<dbReference type="PANTHER" id="PTHR46268">
    <property type="entry name" value="STRESS RESPONSE PROTEIN NHAX"/>
    <property type="match status" value="1"/>
</dbReference>
<dbReference type="InterPro" id="IPR006015">
    <property type="entry name" value="Universal_stress_UspA"/>
</dbReference>
<dbReference type="Proteomes" id="UP000266273">
    <property type="component" value="Unassembled WGS sequence"/>
</dbReference>
<evidence type="ECO:0000259" key="2">
    <source>
        <dbReference type="Pfam" id="PF00582"/>
    </source>
</evidence>
<dbReference type="CDD" id="cd00293">
    <property type="entry name" value="USP-like"/>
    <property type="match status" value="1"/>
</dbReference>
<dbReference type="AlphaFoldDB" id="A0A397Q5I8"/>